<dbReference type="GO" id="GO:0008170">
    <property type="term" value="F:N-methyltransferase activity"/>
    <property type="evidence" value="ECO:0007669"/>
    <property type="project" value="InterPro"/>
</dbReference>
<dbReference type="Proteomes" id="UP000249538">
    <property type="component" value="Unassembled WGS sequence"/>
</dbReference>
<dbReference type="InterPro" id="IPR029063">
    <property type="entry name" value="SAM-dependent_MTases_sf"/>
</dbReference>
<dbReference type="EC" id="2.1.1.72" evidence="2"/>
<dbReference type="EMBL" id="QKZS01000033">
    <property type="protein sequence ID" value="PZX47619.1"/>
    <property type="molecule type" value="Genomic_DNA"/>
</dbReference>
<comment type="similarity">
    <text evidence="1">Belongs to the N(4)/N(6)-methyltransferase family.</text>
</comment>
<comment type="catalytic activity">
    <reaction evidence="6">
        <text>a 2'-deoxyadenosine in DNA + S-adenosyl-L-methionine = an N(6)-methyl-2'-deoxyadenosine in DNA + S-adenosyl-L-homocysteine + H(+)</text>
        <dbReference type="Rhea" id="RHEA:15197"/>
        <dbReference type="Rhea" id="RHEA-COMP:12418"/>
        <dbReference type="Rhea" id="RHEA-COMP:12419"/>
        <dbReference type="ChEBI" id="CHEBI:15378"/>
        <dbReference type="ChEBI" id="CHEBI:57856"/>
        <dbReference type="ChEBI" id="CHEBI:59789"/>
        <dbReference type="ChEBI" id="CHEBI:90615"/>
        <dbReference type="ChEBI" id="CHEBI:90616"/>
        <dbReference type="EC" id="2.1.1.72"/>
    </reaction>
</comment>
<dbReference type="RefSeq" id="WP_111467582.1">
    <property type="nucleotide sequence ID" value="NZ_QKZS01000033.1"/>
</dbReference>
<proteinExistence type="inferred from homology"/>
<keyword evidence="3 8" id="KW-0489">Methyltransferase</keyword>
<evidence type="ECO:0000256" key="5">
    <source>
        <dbReference type="ARBA" id="ARBA00022691"/>
    </source>
</evidence>
<dbReference type="InterPro" id="IPR002295">
    <property type="entry name" value="N4/N6-MTase_EcoPI_Mod-like"/>
</dbReference>
<accession>A0A2W7R0M2</accession>
<evidence type="ECO:0000256" key="1">
    <source>
        <dbReference type="ARBA" id="ARBA00006594"/>
    </source>
</evidence>
<name>A0A2W7R0M2_9RHOB</name>
<evidence type="ECO:0000313" key="9">
    <source>
        <dbReference type="Proteomes" id="UP000249538"/>
    </source>
</evidence>
<evidence type="ECO:0000256" key="2">
    <source>
        <dbReference type="ARBA" id="ARBA00011900"/>
    </source>
</evidence>
<evidence type="ECO:0000259" key="7">
    <source>
        <dbReference type="Pfam" id="PF01555"/>
    </source>
</evidence>
<dbReference type="GO" id="GO:0003677">
    <property type="term" value="F:DNA binding"/>
    <property type="evidence" value="ECO:0007669"/>
    <property type="project" value="InterPro"/>
</dbReference>
<dbReference type="GO" id="GO:0032259">
    <property type="term" value="P:methylation"/>
    <property type="evidence" value="ECO:0007669"/>
    <property type="project" value="UniProtKB-KW"/>
</dbReference>
<dbReference type="SUPFAM" id="SSF53335">
    <property type="entry name" value="S-adenosyl-L-methionine-dependent methyltransferases"/>
    <property type="match status" value="1"/>
</dbReference>
<dbReference type="PROSITE" id="PS00092">
    <property type="entry name" value="N6_MTASE"/>
    <property type="match status" value="1"/>
</dbReference>
<reference evidence="8 9" key="1">
    <citation type="submission" date="2018-06" db="EMBL/GenBank/DDBJ databases">
        <title>Genomic Encyclopedia of Archaeal and Bacterial Type Strains, Phase II (KMG-II): from individual species to whole genera.</title>
        <authorList>
            <person name="Goeker M."/>
        </authorList>
    </citation>
    <scope>NUCLEOTIDE SEQUENCE [LARGE SCALE GENOMIC DNA]</scope>
    <source>
        <strain evidence="8 9">DSM 18774</strain>
    </source>
</reference>
<dbReference type="InterPro" id="IPR002941">
    <property type="entry name" value="DNA_methylase_N4/N6"/>
</dbReference>
<gene>
    <name evidence="8" type="ORF">LX76_04465</name>
</gene>
<dbReference type="InterPro" id="IPR002052">
    <property type="entry name" value="DNA_methylase_N6_adenine_CS"/>
</dbReference>
<feature type="domain" description="DNA methylase N-4/N-6" evidence="7">
    <location>
        <begin position="60"/>
        <end position="352"/>
    </location>
</feature>
<sequence>MPLLSWLTRDEDLRAADRVPYRLLDEVSELSQGDGDQGLLVQGDNLEALKALLPFYAGRVKCIYIDPPYNTRSAFEHYDDSLEHAKWLAMIVPRLMLLREFLSEDGSIWVSIDDNEGHYLKVVMDEIFGRRNFVANVVWRKSYTSNQTARNISDTHDHILLYGKNAAALQLSKVERTEDQKRTFKNPDDDCRGPWKAENLSAGKFYSAGQFEIEGPTGKKFLPPKNRYWRCNQEVYEGWLADGRITFGLKGDGRPMLKKFLREMDTGLRANTWWGHEEVGSNKNASTDLKTLFPGEEVFATPKPETLLHRIISLSTKEDDLVLDSFLGSGTTAAVAHKMKRRWIGVEMGDHARTYCARRMEKVIAGEKGGISKDVGWTGGGGFRFCRLGQAVYDAEGRIDHAIRFADLARHVWFSETRQPLGNVPDNPLLGAHKGRAVALLYNGILKDRTPQGGNVLTRPVLRLLKDALPRGFDGDLVVYGTACRLSGETLKQEGILFRQTPYDIAVRV</sequence>
<dbReference type="Gene3D" id="3.40.50.150">
    <property type="entry name" value="Vaccinia Virus protein VP39"/>
    <property type="match status" value="1"/>
</dbReference>
<organism evidence="8 9">
    <name type="scientific">Cereibacter changlensis</name>
    <dbReference type="NCBI Taxonomy" id="402884"/>
    <lineage>
        <taxon>Bacteria</taxon>
        <taxon>Pseudomonadati</taxon>
        <taxon>Pseudomonadota</taxon>
        <taxon>Alphaproteobacteria</taxon>
        <taxon>Rhodobacterales</taxon>
        <taxon>Paracoccaceae</taxon>
        <taxon>Cereibacter</taxon>
    </lineage>
</organism>
<evidence type="ECO:0000256" key="6">
    <source>
        <dbReference type="ARBA" id="ARBA00047942"/>
    </source>
</evidence>
<comment type="caution">
    <text evidence="8">The sequence shown here is derived from an EMBL/GenBank/DDBJ whole genome shotgun (WGS) entry which is preliminary data.</text>
</comment>
<dbReference type="Pfam" id="PF01555">
    <property type="entry name" value="N6_N4_Mtase"/>
    <property type="match status" value="1"/>
</dbReference>
<evidence type="ECO:0000256" key="4">
    <source>
        <dbReference type="ARBA" id="ARBA00022679"/>
    </source>
</evidence>
<dbReference type="AlphaFoldDB" id="A0A2W7R0M2"/>
<dbReference type="GO" id="GO:0009007">
    <property type="term" value="F:site-specific DNA-methyltransferase (adenine-specific) activity"/>
    <property type="evidence" value="ECO:0007669"/>
    <property type="project" value="UniProtKB-EC"/>
</dbReference>
<keyword evidence="4 8" id="KW-0808">Transferase</keyword>
<keyword evidence="5" id="KW-0949">S-adenosyl-L-methionine</keyword>
<evidence type="ECO:0000256" key="3">
    <source>
        <dbReference type="ARBA" id="ARBA00022603"/>
    </source>
</evidence>
<dbReference type="PRINTS" id="PR00506">
    <property type="entry name" value="D21N6MTFRASE"/>
</dbReference>
<evidence type="ECO:0000313" key="8">
    <source>
        <dbReference type="EMBL" id="PZX47619.1"/>
    </source>
</evidence>
<protein>
    <recommendedName>
        <fullName evidence="2">site-specific DNA-methyltransferase (adenine-specific)</fullName>
        <ecNumber evidence="2">2.1.1.72</ecNumber>
    </recommendedName>
</protein>